<dbReference type="SUPFAM" id="SSF53822">
    <property type="entry name" value="Periplasmic binding protein-like I"/>
    <property type="match status" value="1"/>
</dbReference>
<dbReference type="PANTHER" id="PTHR30036">
    <property type="entry name" value="D-XYLOSE-BINDING PERIPLASMIC PROTEIN"/>
    <property type="match status" value="1"/>
</dbReference>
<comment type="caution">
    <text evidence="6">The sequence shown here is derived from an EMBL/GenBank/DDBJ whole genome shotgun (WGS) entry which is preliminary data.</text>
</comment>
<keyword evidence="6" id="KW-0675">Receptor</keyword>
<keyword evidence="7" id="KW-1185">Reference proteome</keyword>
<evidence type="ECO:0000256" key="4">
    <source>
        <dbReference type="SAM" id="Phobius"/>
    </source>
</evidence>
<dbReference type="Proteomes" id="UP000642125">
    <property type="component" value="Unassembled WGS sequence"/>
</dbReference>
<proteinExistence type="predicted"/>
<reference evidence="6" key="1">
    <citation type="submission" date="2021-01" db="EMBL/GenBank/DDBJ databases">
        <title>Whole genome shotgun sequence of Cellulomonas pakistanensis NBRC 110800.</title>
        <authorList>
            <person name="Komaki H."/>
            <person name="Tamura T."/>
        </authorList>
    </citation>
    <scope>NUCLEOTIDE SEQUENCE</scope>
    <source>
        <strain evidence="6">NBRC 110800</strain>
    </source>
</reference>
<dbReference type="InterPro" id="IPR049784">
    <property type="entry name" value="ChvE-like"/>
</dbReference>
<evidence type="ECO:0000259" key="5">
    <source>
        <dbReference type="Pfam" id="PF13407"/>
    </source>
</evidence>
<evidence type="ECO:0000256" key="3">
    <source>
        <dbReference type="SAM" id="MobiDB-lite"/>
    </source>
</evidence>
<keyword evidence="4" id="KW-1133">Transmembrane helix</keyword>
<comment type="subcellular location">
    <subcellularLocation>
        <location evidence="1">Cell envelope</location>
    </subcellularLocation>
</comment>
<dbReference type="PANTHER" id="PTHR30036:SF1">
    <property type="entry name" value="D-XYLOSE-BINDING PERIPLASMIC PROTEIN"/>
    <property type="match status" value="1"/>
</dbReference>
<dbReference type="GO" id="GO:0030288">
    <property type="term" value="C:outer membrane-bounded periplasmic space"/>
    <property type="evidence" value="ECO:0007669"/>
    <property type="project" value="TreeGrafter"/>
</dbReference>
<dbReference type="CDD" id="cd19994">
    <property type="entry name" value="PBP1_ChvE"/>
    <property type="match status" value="1"/>
</dbReference>
<dbReference type="AlphaFoldDB" id="A0A919PD46"/>
<keyword evidence="4" id="KW-0812">Transmembrane</keyword>
<evidence type="ECO:0000313" key="7">
    <source>
        <dbReference type="Proteomes" id="UP000642125"/>
    </source>
</evidence>
<organism evidence="6 7">
    <name type="scientific">Cellulomonas pakistanensis</name>
    <dbReference type="NCBI Taxonomy" id="992287"/>
    <lineage>
        <taxon>Bacteria</taxon>
        <taxon>Bacillati</taxon>
        <taxon>Actinomycetota</taxon>
        <taxon>Actinomycetes</taxon>
        <taxon>Micrococcales</taxon>
        <taxon>Cellulomonadaceae</taxon>
        <taxon>Cellulomonas</taxon>
    </lineage>
</organism>
<evidence type="ECO:0000256" key="1">
    <source>
        <dbReference type="ARBA" id="ARBA00004196"/>
    </source>
</evidence>
<feature type="region of interest" description="Disordered" evidence="3">
    <location>
        <begin position="1"/>
        <end position="23"/>
    </location>
</feature>
<keyword evidence="2" id="KW-0732">Signal</keyword>
<evidence type="ECO:0000256" key="2">
    <source>
        <dbReference type="ARBA" id="ARBA00022729"/>
    </source>
</evidence>
<keyword evidence="4" id="KW-0472">Membrane</keyword>
<dbReference type="InterPro" id="IPR050555">
    <property type="entry name" value="Bact_Solute-Bind_Prot2"/>
</dbReference>
<dbReference type="EMBL" id="BONO01000032">
    <property type="protein sequence ID" value="GIG37978.1"/>
    <property type="molecule type" value="Genomic_DNA"/>
</dbReference>
<dbReference type="NCBIfam" id="NF040907">
    <property type="entry name" value="ChvE"/>
    <property type="match status" value="1"/>
</dbReference>
<accession>A0A919PD46</accession>
<evidence type="ECO:0000313" key="6">
    <source>
        <dbReference type="EMBL" id="GIG37978.1"/>
    </source>
</evidence>
<feature type="transmembrane region" description="Helical" evidence="4">
    <location>
        <begin position="30"/>
        <end position="51"/>
    </location>
</feature>
<dbReference type="Gene3D" id="3.40.50.2300">
    <property type="match status" value="2"/>
</dbReference>
<dbReference type="InterPro" id="IPR028082">
    <property type="entry name" value="Peripla_BP_I"/>
</dbReference>
<dbReference type="GO" id="GO:0030246">
    <property type="term" value="F:carbohydrate binding"/>
    <property type="evidence" value="ECO:0007669"/>
    <property type="project" value="TreeGrafter"/>
</dbReference>
<name>A0A919PD46_9CELL</name>
<dbReference type="Pfam" id="PF13407">
    <property type="entry name" value="Peripla_BP_4"/>
    <property type="match status" value="1"/>
</dbReference>
<protein>
    <submittedName>
        <fullName evidence="6">Multiple sugar-binding periplasmic receptor ChvE</fullName>
    </submittedName>
</protein>
<feature type="domain" description="Periplasmic binding protein" evidence="5">
    <location>
        <begin position="61"/>
        <end position="343"/>
    </location>
</feature>
<gene>
    <name evidence="6" type="primary">chvE</name>
    <name evidence="6" type="ORF">Cpa01nite_33590</name>
</gene>
<sequence length="391" mass="40671">MGDVGRQGAPAGTDEGVEMRHGKRRRAGNAVAASLALVAVGAVAGCGSVGAGSGADERPLVGVAMPTTTSERWIGDGENVQAQLEALGYDVALEYAENDVPTQVEQLETMIADGADALVIGSIDGVALKGVLADAAAADIPVIAYDRLIRESPDVAYYATFDNARVGVQQATQLLQGLGVLDEAGEETGAAGPYNVELFAGSTDDNNATVFYEGAMQVLKPYLDSGVLVVPSGETDFETIAIDAWDPKNATARMETLLPRYADQRLDGVLSPYDGISIAILDAVKGIGYGSDAQPLPVVTGQDAELASAKSIAAGEQYGTVYKDTRQLAEVAVSMVRALLDGAEPETNDNASYDNGVKVVPSYLLAPQVVTGENYRQVLVDGGYYTAEELG</sequence>
<dbReference type="InterPro" id="IPR025997">
    <property type="entry name" value="SBP_2_dom"/>
</dbReference>